<comment type="caution">
    <text evidence="2">The sequence shown here is derived from an EMBL/GenBank/DDBJ whole genome shotgun (WGS) entry which is preliminary data.</text>
</comment>
<dbReference type="NCBIfam" id="NF033520">
    <property type="entry name" value="transpos_IS982"/>
    <property type="match status" value="1"/>
</dbReference>
<evidence type="ECO:0000313" key="3">
    <source>
        <dbReference type="Proteomes" id="UP001337305"/>
    </source>
</evidence>
<feature type="domain" description="Transposase DDE" evidence="1">
    <location>
        <begin position="108"/>
        <end position="263"/>
    </location>
</feature>
<sequence>MISKDKVTEIFCSIDDFCKEFVPLFEKRLLGVGKKRKRASRLSLSEVMTIQVLFHLSRIRDFKTFYTGYVKEYLVGYFPDTVSYNRMVELCSESMLPLLAYLKTQGTGSCSGISFIDSTPLRVCHNRRIHSHKVFDVIAQRGQCSIGWFFGFKLHIVTNDSGHIIDFLITPGNKDDRTPLRLENFIAKLWGKLYGDKGYIGKELFTELFSNGIHLVTKLKKNMKTKLLTPMYDVVMLRKRAIVESIIDQLKNIFQIEHSRYRSPVNFFTNVCSGLIAYNFTEKKPSLNINFVRTDQLCLNL</sequence>
<evidence type="ECO:0000313" key="2">
    <source>
        <dbReference type="EMBL" id="MEF3833791.1"/>
    </source>
</evidence>
<dbReference type="EMBL" id="JAODOP010000004">
    <property type="protein sequence ID" value="MEF3833791.1"/>
    <property type="molecule type" value="Genomic_DNA"/>
</dbReference>
<proteinExistence type="predicted"/>
<dbReference type="RefSeq" id="WP_303306130.1">
    <property type="nucleotide sequence ID" value="NZ_JAODOP010000004.1"/>
</dbReference>
<dbReference type="Proteomes" id="UP001337305">
    <property type="component" value="Unassembled WGS sequence"/>
</dbReference>
<protein>
    <submittedName>
        <fullName evidence="2">IS982 family transposase</fullName>
    </submittedName>
</protein>
<gene>
    <name evidence="2" type="ORF">N1F79_11670</name>
</gene>
<keyword evidence="3" id="KW-1185">Reference proteome</keyword>
<evidence type="ECO:0000259" key="1">
    <source>
        <dbReference type="Pfam" id="PF13612"/>
    </source>
</evidence>
<organism evidence="2 3">
    <name type="scientific">Flavivirga spongiicola</name>
    <dbReference type="NCBI Taxonomy" id="421621"/>
    <lineage>
        <taxon>Bacteria</taxon>
        <taxon>Pseudomonadati</taxon>
        <taxon>Bacteroidota</taxon>
        <taxon>Flavobacteriia</taxon>
        <taxon>Flavobacteriales</taxon>
        <taxon>Flavobacteriaceae</taxon>
        <taxon>Flavivirga</taxon>
    </lineage>
</organism>
<dbReference type="InterPro" id="IPR025668">
    <property type="entry name" value="Tnp_DDE_dom"/>
</dbReference>
<name>A0ABU7XTU1_9FLAO</name>
<dbReference type="Pfam" id="PF13612">
    <property type="entry name" value="DDE_Tnp_1_3"/>
    <property type="match status" value="1"/>
</dbReference>
<reference evidence="2 3" key="1">
    <citation type="submission" date="2022-09" db="EMBL/GenBank/DDBJ databases">
        <title>Genome sequencing of Flavivirga sp. MEBiC05379.</title>
        <authorList>
            <person name="Oh H.-M."/>
            <person name="Kwon K.K."/>
            <person name="Park M.J."/>
            <person name="Yang S.-H."/>
        </authorList>
    </citation>
    <scope>NUCLEOTIDE SEQUENCE [LARGE SCALE GENOMIC DNA]</scope>
    <source>
        <strain evidence="2 3">MEBiC05379</strain>
    </source>
</reference>
<accession>A0ABU7XTU1</accession>